<dbReference type="EMBL" id="FNQM01000003">
    <property type="protein sequence ID" value="SEA20435.1"/>
    <property type="molecule type" value="Genomic_DNA"/>
</dbReference>
<dbReference type="PANTHER" id="PTHR43792:SF1">
    <property type="entry name" value="N-ACETYLTRANSFERASE DOMAIN-CONTAINING PROTEIN"/>
    <property type="match status" value="1"/>
</dbReference>
<feature type="domain" description="N-acetyltransferase" evidence="1">
    <location>
        <begin position="10"/>
        <end position="160"/>
    </location>
</feature>
<dbReference type="GO" id="GO:0016747">
    <property type="term" value="F:acyltransferase activity, transferring groups other than amino-acyl groups"/>
    <property type="evidence" value="ECO:0007669"/>
    <property type="project" value="InterPro"/>
</dbReference>
<keyword evidence="2" id="KW-0808">Transferase</keyword>
<dbReference type="Proteomes" id="UP000198703">
    <property type="component" value="Unassembled WGS sequence"/>
</dbReference>
<accession>A0A1H3Z9X6</accession>
<gene>
    <name evidence="2" type="ORF">SAMN05444370_103452</name>
</gene>
<proteinExistence type="predicted"/>
<keyword evidence="3" id="KW-1185">Reference proteome</keyword>
<name>A0A1H3Z9X6_9RHOB</name>
<dbReference type="OrthoDB" id="9804153at2"/>
<sequence>MRDRIETPRLTLRRLRGDDAGALSALADDAGVARMLTRMPHPCPPEATAAYIRGCEGEPWVYCVTLAEAPIGAVAVEARLGYWIGRPYWGRGYAFEAASALVDAWFTASDTPLETGVFADNPASRRILARLGFRETGRRLQASLGRPEPDDYITMRLDGDDWRAARRIDRAEQEE</sequence>
<protein>
    <submittedName>
        <fullName evidence="2">Protein N-acetyltransferase, RimJ/RimL family</fullName>
    </submittedName>
</protein>
<dbReference type="PROSITE" id="PS51186">
    <property type="entry name" value="GNAT"/>
    <property type="match status" value="1"/>
</dbReference>
<evidence type="ECO:0000313" key="3">
    <source>
        <dbReference type="Proteomes" id="UP000198703"/>
    </source>
</evidence>
<evidence type="ECO:0000313" key="2">
    <source>
        <dbReference type="EMBL" id="SEA20435.1"/>
    </source>
</evidence>
<dbReference type="InterPro" id="IPR000182">
    <property type="entry name" value="GNAT_dom"/>
</dbReference>
<reference evidence="2 3" key="1">
    <citation type="submission" date="2016-10" db="EMBL/GenBank/DDBJ databases">
        <authorList>
            <person name="de Groot N.N."/>
        </authorList>
    </citation>
    <scope>NUCLEOTIDE SEQUENCE [LARGE SCALE GENOMIC DNA]</scope>
    <source>
        <strain evidence="2 3">DSM 15345</strain>
    </source>
</reference>
<dbReference type="Pfam" id="PF13302">
    <property type="entry name" value="Acetyltransf_3"/>
    <property type="match status" value="1"/>
</dbReference>
<dbReference type="Gene3D" id="3.40.630.30">
    <property type="match status" value="1"/>
</dbReference>
<dbReference type="RefSeq" id="WP_093251248.1">
    <property type="nucleotide sequence ID" value="NZ_FNQM01000003.1"/>
</dbReference>
<dbReference type="AlphaFoldDB" id="A0A1H3Z9X6"/>
<dbReference type="STRING" id="89524.SAMN05444370_103452"/>
<organism evidence="2 3">
    <name type="scientific">Rubrimonas cliftonensis</name>
    <dbReference type="NCBI Taxonomy" id="89524"/>
    <lineage>
        <taxon>Bacteria</taxon>
        <taxon>Pseudomonadati</taxon>
        <taxon>Pseudomonadota</taxon>
        <taxon>Alphaproteobacteria</taxon>
        <taxon>Rhodobacterales</taxon>
        <taxon>Paracoccaceae</taxon>
        <taxon>Rubrimonas</taxon>
    </lineage>
</organism>
<dbReference type="PANTHER" id="PTHR43792">
    <property type="entry name" value="GNAT FAMILY, PUTATIVE (AFU_ORTHOLOGUE AFUA_3G00765)-RELATED-RELATED"/>
    <property type="match status" value="1"/>
</dbReference>
<dbReference type="SUPFAM" id="SSF55729">
    <property type="entry name" value="Acyl-CoA N-acyltransferases (Nat)"/>
    <property type="match status" value="1"/>
</dbReference>
<evidence type="ECO:0000259" key="1">
    <source>
        <dbReference type="PROSITE" id="PS51186"/>
    </source>
</evidence>
<dbReference type="InterPro" id="IPR016181">
    <property type="entry name" value="Acyl_CoA_acyltransferase"/>
</dbReference>
<dbReference type="InterPro" id="IPR051531">
    <property type="entry name" value="N-acetyltransferase"/>
</dbReference>